<keyword evidence="3" id="KW-1185">Reference proteome</keyword>
<gene>
    <name evidence="2" type="ORF">KP001_16340</name>
</gene>
<dbReference type="EMBL" id="CP077683">
    <property type="protein sequence ID" value="QXE89975.1"/>
    <property type="molecule type" value="Genomic_DNA"/>
</dbReference>
<dbReference type="RefSeq" id="WP_217286640.1">
    <property type="nucleotide sequence ID" value="NZ_CP077683.1"/>
</dbReference>
<reference evidence="2 3" key="1">
    <citation type="submission" date="2021-06" db="EMBL/GenBank/DDBJ databases">
        <title>Gemonas diversity in paddy soil.</title>
        <authorList>
            <person name="Liu G."/>
        </authorList>
    </citation>
    <scope>NUCLEOTIDE SEQUENCE [LARGE SCALE GENOMIC DNA]</scope>
    <source>
        <strain evidence="2 3">RG2</strain>
    </source>
</reference>
<protein>
    <submittedName>
        <fullName evidence="2">Uncharacterized protein</fullName>
    </submittedName>
</protein>
<evidence type="ECO:0000313" key="3">
    <source>
        <dbReference type="Proteomes" id="UP000683559"/>
    </source>
</evidence>
<dbReference type="Proteomes" id="UP000683559">
    <property type="component" value="Chromosome"/>
</dbReference>
<proteinExistence type="predicted"/>
<accession>A0ABX8LD60</accession>
<keyword evidence="1" id="KW-0175">Coiled coil</keyword>
<sequence length="219" mass="24624">MEQVDELKFQLEGVKERIRAVQEQRSGVEQILATVDKRVSELEGSQAMLENQIQDARAEIASLTSRYADGEPVEKNLHRLKATFGTLETKLSTVTSALAVARSKREEPVRQIAQIEKTLKHEQEQFWRLVYEVELTKTIPQVLRLLYAAKGGACSASSLGWLGFYPEDVEQFFVRKFYDSNMVGSSATIQAAQQQLVEEYGSPSGEEAKTGLFSKLFKS</sequence>
<organism evidence="2 3">
    <name type="scientific">Geomonas subterranea</name>
    <dbReference type="NCBI Taxonomy" id="2847989"/>
    <lineage>
        <taxon>Bacteria</taxon>
        <taxon>Pseudomonadati</taxon>
        <taxon>Thermodesulfobacteriota</taxon>
        <taxon>Desulfuromonadia</taxon>
        <taxon>Geobacterales</taxon>
        <taxon>Geobacteraceae</taxon>
        <taxon>Geomonas</taxon>
    </lineage>
</organism>
<name>A0ABX8LD60_9BACT</name>
<feature type="coiled-coil region" evidence="1">
    <location>
        <begin position="4"/>
        <end position="66"/>
    </location>
</feature>
<evidence type="ECO:0000256" key="1">
    <source>
        <dbReference type="SAM" id="Coils"/>
    </source>
</evidence>
<evidence type="ECO:0000313" key="2">
    <source>
        <dbReference type="EMBL" id="QXE89975.1"/>
    </source>
</evidence>